<keyword evidence="4" id="KW-0812">Transmembrane</keyword>
<protein>
    <recommendedName>
        <fullName evidence="5">Major facilitator superfamily (MFS) profile domain-containing protein</fullName>
    </recommendedName>
</protein>
<dbReference type="SUPFAM" id="SSF103473">
    <property type="entry name" value="MFS general substrate transporter"/>
    <property type="match status" value="1"/>
</dbReference>
<evidence type="ECO:0000256" key="1">
    <source>
        <dbReference type="ARBA" id="ARBA00004141"/>
    </source>
</evidence>
<keyword evidence="7" id="KW-1185">Reference proteome</keyword>
<dbReference type="InterPro" id="IPR036259">
    <property type="entry name" value="MFS_trans_sf"/>
</dbReference>
<dbReference type="InterPro" id="IPR011701">
    <property type="entry name" value="MFS"/>
</dbReference>
<dbReference type="Proteomes" id="UP001166286">
    <property type="component" value="Unassembled WGS sequence"/>
</dbReference>
<evidence type="ECO:0000256" key="4">
    <source>
        <dbReference type="SAM" id="Phobius"/>
    </source>
</evidence>
<name>A0AA39V8G8_9LECA</name>
<dbReference type="GO" id="GO:0022857">
    <property type="term" value="F:transmembrane transporter activity"/>
    <property type="evidence" value="ECO:0007669"/>
    <property type="project" value="InterPro"/>
</dbReference>
<feature type="transmembrane region" description="Helical" evidence="4">
    <location>
        <begin position="390"/>
        <end position="411"/>
    </location>
</feature>
<comment type="similarity">
    <text evidence="2">Belongs to the major facilitator superfamily. Monocarboxylate porter (TC 2.A.1.13) family.</text>
</comment>
<feature type="transmembrane region" description="Helical" evidence="4">
    <location>
        <begin position="353"/>
        <end position="378"/>
    </location>
</feature>
<dbReference type="PANTHER" id="PTHR11360:SF130">
    <property type="entry name" value="MAJOR FACILITATOR SUPERFAMILY (MFS) PROFILE DOMAIN-CONTAINING PROTEIN-RELATED"/>
    <property type="match status" value="1"/>
</dbReference>
<feature type="transmembrane region" description="Helical" evidence="4">
    <location>
        <begin position="219"/>
        <end position="241"/>
    </location>
</feature>
<proteinExistence type="inferred from homology"/>
<feature type="transmembrane region" description="Helical" evidence="4">
    <location>
        <begin position="101"/>
        <end position="120"/>
    </location>
</feature>
<evidence type="ECO:0000313" key="6">
    <source>
        <dbReference type="EMBL" id="KAK0512685.1"/>
    </source>
</evidence>
<dbReference type="EMBL" id="JAFEKC020000009">
    <property type="protein sequence ID" value="KAK0512685.1"/>
    <property type="molecule type" value="Genomic_DNA"/>
</dbReference>
<feature type="transmembrane region" description="Helical" evidence="4">
    <location>
        <begin position="132"/>
        <end position="150"/>
    </location>
</feature>
<comment type="caution">
    <text evidence="6">The sequence shown here is derived from an EMBL/GenBank/DDBJ whole genome shotgun (WGS) entry which is preliminary data.</text>
</comment>
<dbReference type="Pfam" id="PF07690">
    <property type="entry name" value="MFS_1"/>
    <property type="match status" value="1"/>
</dbReference>
<organism evidence="6 7">
    <name type="scientific">Cladonia borealis</name>
    <dbReference type="NCBI Taxonomy" id="184061"/>
    <lineage>
        <taxon>Eukaryota</taxon>
        <taxon>Fungi</taxon>
        <taxon>Dikarya</taxon>
        <taxon>Ascomycota</taxon>
        <taxon>Pezizomycotina</taxon>
        <taxon>Lecanoromycetes</taxon>
        <taxon>OSLEUM clade</taxon>
        <taxon>Lecanoromycetidae</taxon>
        <taxon>Lecanorales</taxon>
        <taxon>Lecanorineae</taxon>
        <taxon>Cladoniaceae</taxon>
        <taxon>Cladonia</taxon>
    </lineage>
</organism>
<evidence type="ECO:0000256" key="3">
    <source>
        <dbReference type="SAM" id="MobiDB-lite"/>
    </source>
</evidence>
<feature type="transmembrane region" description="Helical" evidence="4">
    <location>
        <begin position="423"/>
        <end position="442"/>
    </location>
</feature>
<feature type="transmembrane region" description="Helical" evidence="4">
    <location>
        <begin position="156"/>
        <end position="178"/>
    </location>
</feature>
<accession>A0AA39V8G8</accession>
<keyword evidence="4" id="KW-0472">Membrane</keyword>
<feature type="transmembrane region" description="Helical" evidence="4">
    <location>
        <begin position="327"/>
        <end position="347"/>
    </location>
</feature>
<feature type="domain" description="Major facilitator superfamily (MFS) profile" evidence="5">
    <location>
        <begin position="62"/>
        <end position="451"/>
    </location>
</feature>
<gene>
    <name evidence="6" type="ORF">JMJ35_004702</name>
</gene>
<comment type="subcellular location">
    <subcellularLocation>
        <location evidence="1">Membrane</location>
        <topology evidence="1">Multi-pass membrane protein</topology>
    </subcellularLocation>
</comment>
<keyword evidence="4" id="KW-1133">Transmembrane helix</keyword>
<feature type="region of interest" description="Disordered" evidence="3">
    <location>
        <begin position="1"/>
        <end position="57"/>
    </location>
</feature>
<feature type="compositionally biased region" description="Basic and acidic residues" evidence="3">
    <location>
        <begin position="28"/>
        <end position="40"/>
    </location>
</feature>
<feature type="compositionally biased region" description="Basic and acidic residues" evidence="3">
    <location>
        <begin position="1"/>
        <end position="18"/>
    </location>
</feature>
<evidence type="ECO:0000313" key="7">
    <source>
        <dbReference type="Proteomes" id="UP001166286"/>
    </source>
</evidence>
<reference evidence="6" key="1">
    <citation type="submission" date="2023-03" db="EMBL/GenBank/DDBJ databases">
        <title>Complete genome of Cladonia borealis.</title>
        <authorList>
            <person name="Park H."/>
        </authorList>
    </citation>
    <scope>NUCLEOTIDE SEQUENCE</scope>
    <source>
        <strain evidence="6">ANT050790</strain>
    </source>
</reference>
<feature type="transmembrane region" description="Helical" evidence="4">
    <location>
        <begin position="262"/>
        <end position="283"/>
    </location>
</feature>
<dbReference type="Gene3D" id="1.20.1250.20">
    <property type="entry name" value="MFS general substrate transporter like domains"/>
    <property type="match status" value="1"/>
</dbReference>
<dbReference type="PANTHER" id="PTHR11360">
    <property type="entry name" value="MONOCARBOXYLATE TRANSPORTER"/>
    <property type="match status" value="1"/>
</dbReference>
<dbReference type="InterPro" id="IPR050327">
    <property type="entry name" value="Proton-linked_MCT"/>
</dbReference>
<dbReference type="GO" id="GO:0016020">
    <property type="term" value="C:membrane"/>
    <property type="evidence" value="ECO:0007669"/>
    <property type="project" value="UniProtKB-SubCell"/>
</dbReference>
<dbReference type="AlphaFoldDB" id="A0AA39V8G8"/>
<dbReference type="InterPro" id="IPR020846">
    <property type="entry name" value="MFS_dom"/>
</dbReference>
<feature type="transmembrane region" description="Helical" evidence="4">
    <location>
        <begin position="67"/>
        <end position="89"/>
    </location>
</feature>
<evidence type="ECO:0000256" key="2">
    <source>
        <dbReference type="ARBA" id="ARBA00006727"/>
    </source>
</evidence>
<sequence length="451" mass="48503">MAEQESLRRQLDEEKHTESSSTATSTHASDDLTSKEERGDPTTVPSSSQDGPGTPPDGGLQAWTQAFIAHLVIFNTWGYINSFGVFQTYYVRQLGHSPSDISWVGSVQIFLLFFIGTLSGRATDAGYFRPTFIAGTILQLLGVFMTSLSTNYWQLFLAQGVCTGIGSGLLFCPTLALIPTYFTRNRAIAIGIAASGTTTGGMLLPGVVEAALPRIGFGWTVRIIGFIMLAFQLISLALARTRVPPRRIGPLVEFSAFKEPQYALFAIGIFFCFWGVYPAYYYVGEYATSIVDISYANSVNLLIIMNGIGVIGRLVPPFFADKYTGPANMMIPFVLLSSISLYCWPAIHSQGGLFAFATVYGMFSSAVNALFPTALASLTTDMTKMGTRMGMIYTTIAFATLTGTPIAGAIVGSAGGYLGMEVFAASLLMIGALFLIAARLAGSGMKLMVRM</sequence>
<dbReference type="PROSITE" id="PS50850">
    <property type="entry name" value="MFS"/>
    <property type="match status" value="1"/>
</dbReference>
<feature type="transmembrane region" description="Helical" evidence="4">
    <location>
        <begin position="187"/>
        <end position="207"/>
    </location>
</feature>
<evidence type="ECO:0000259" key="5">
    <source>
        <dbReference type="PROSITE" id="PS50850"/>
    </source>
</evidence>
<feature type="transmembrane region" description="Helical" evidence="4">
    <location>
        <begin position="295"/>
        <end position="315"/>
    </location>
</feature>